<feature type="chain" id="PRO_5012347415" description="PA2779 family protein" evidence="2">
    <location>
        <begin position="31"/>
        <end position="128"/>
    </location>
</feature>
<reference evidence="3 4" key="1">
    <citation type="submission" date="2017-02" db="EMBL/GenBank/DDBJ databases">
        <title>Delving into the versatile metabolic prowess of the omnipresent phylum Bacteroidetes.</title>
        <authorList>
            <person name="Nobu M.K."/>
            <person name="Mei R."/>
            <person name="Narihiro T."/>
            <person name="Kuroda K."/>
            <person name="Liu W.-T."/>
        </authorList>
    </citation>
    <scope>NUCLEOTIDE SEQUENCE [LARGE SCALE GENOMIC DNA]</scope>
    <source>
        <strain evidence="3">ADurb.Bin417</strain>
    </source>
</reference>
<feature type="transmembrane region" description="Helical" evidence="1">
    <location>
        <begin position="95"/>
        <end position="113"/>
    </location>
</feature>
<comment type="caution">
    <text evidence="3">The sequence shown here is derived from an EMBL/GenBank/DDBJ whole genome shotgun (WGS) entry which is preliminary data.</text>
</comment>
<accession>A0A1V5M6S9</accession>
<proteinExistence type="predicted"/>
<gene>
    <name evidence="3" type="ORF">BWY73_01607</name>
</gene>
<feature type="signal peptide" evidence="2">
    <location>
        <begin position="1"/>
        <end position="30"/>
    </location>
</feature>
<dbReference type="AlphaFoldDB" id="A0A1V5M6S9"/>
<sequence>MERILLKKWVVLLVMAVAVTISLRPASLQAAVVPAQTATASGNVNQILDNPEVMSRLAALGYTRAEVRETLVSMTPAQRADLEDRVSLLSRGGNGLGVIVVILVIVVFIALLLEASGHRLSIETKAGN</sequence>
<keyword evidence="1" id="KW-1133">Transmembrane helix</keyword>
<evidence type="ECO:0000313" key="4">
    <source>
        <dbReference type="Proteomes" id="UP000485484"/>
    </source>
</evidence>
<evidence type="ECO:0000313" key="3">
    <source>
        <dbReference type="EMBL" id="OPZ88856.1"/>
    </source>
</evidence>
<dbReference type="Proteomes" id="UP000485484">
    <property type="component" value="Unassembled WGS sequence"/>
</dbReference>
<keyword evidence="1" id="KW-0472">Membrane</keyword>
<evidence type="ECO:0000256" key="2">
    <source>
        <dbReference type="SAM" id="SignalP"/>
    </source>
</evidence>
<name>A0A1V5M6S9_UNCT6</name>
<organism evidence="3 4">
    <name type="scientific">candidate division TA06 bacterium ADurb.Bin417</name>
    <dbReference type="NCBI Taxonomy" id="1852828"/>
    <lineage>
        <taxon>Bacteria</taxon>
        <taxon>Bacteria division TA06</taxon>
    </lineage>
</organism>
<protein>
    <recommendedName>
        <fullName evidence="5">PA2779 family protein</fullName>
    </recommendedName>
</protein>
<evidence type="ECO:0008006" key="5">
    <source>
        <dbReference type="Google" id="ProtNLM"/>
    </source>
</evidence>
<dbReference type="NCBIfam" id="NF033919">
    <property type="entry name" value="PA2779_fam"/>
    <property type="match status" value="1"/>
</dbReference>
<dbReference type="InterPro" id="IPR046735">
    <property type="entry name" value="PA2779-like"/>
</dbReference>
<dbReference type="EMBL" id="MWAK01000446">
    <property type="protein sequence ID" value="OPZ88856.1"/>
    <property type="molecule type" value="Genomic_DNA"/>
</dbReference>
<keyword evidence="1" id="KW-0812">Transmembrane</keyword>
<evidence type="ECO:0000256" key="1">
    <source>
        <dbReference type="SAM" id="Phobius"/>
    </source>
</evidence>
<dbReference type="Pfam" id="PF20332">
    <property type="entry name" value="DUF6627"/>
    <property type="match status" value="1"/>
</dbReference>
<keyword evidence="2" id="KW-0732">Signal</keyword>